<accession>A0A6J5QU67</accession>
<dbReference type="EMBL" id="LR797103">
    <property type="protein sequence ID" value="CAB4187292.1"/>
    <property type="molecule type" value="Genomic_DNA"/>
</dbReference>
<evidence type="ECO:0000313" key="2">
    <source>
        <dbReference type="EMBL" id="CAB4187292.1"/>
    </source>
</evidence>
<proteinExistence type="predicted"/>
<evidence type="ECO:0000313" key="1">
    <source>
        <dbReference type="EMBL" id="CAB4172060.1"/>
    </source>
</evidence>
<sequence length="132" mass="14274">MLDELIKTDLAIIAIALVAHTTDKHLLKTGLVNRAVKAARILSGTDGIEVPSWRHPVLLMRTCGHLIRAAWRGGESALPRWARIALVCAFIIPILGPIDELGGCLTLVILALTPKHRLTVTNAWNDSAATFA</sequence>
<protein>
    <submittedName>
        <fullName evidence="2">Uncharacterized protein</fullName>
    </submittedName>
</protein>
<dbReference type="EMBL" id="LR796875">
    <property type="protein sequence ID" value="CAB4172060.1"/>
    <property type="molecule type" value="Genomic_DNA"/>
</dbReference>
<gene>
    <name evidence="2" type="ORF">UFOVP1156_12</name>
    <name evidence="3" type="ORF">UFOVP1346_56</name>
    <name evidence="1" type="ORF">UFOVP921_36</name>
</gene>
<evidence type="ECO:0000313" key="3">
    <source>
        <dbReference type="EMBL" id="CAB4200676.1"/>
    </source>
</evidence>
<name>A0A6J5QU67_9CAUD</name>
<reference evidence="2" key="1">
    <citation type="submission" date="2020-05" db="EMBL/GenBank/DDBJ databases">
        <authorList>
            <person name="Chiriac C."/>
            <person name="Salcher M."/>
            <person name="Ghai R."/>
            <person name="Kavagutti S V."/>
        </authorList>
    </citation>
    <scope>NUCLEOTIDE SEQUENCE</scope>
</reference>
<organism evidence="2">
    <name type="scientific">uncultured Caudovirales phage</name>
    <dbReference type="NCBI Taxonomy" id="2100421"/>
    <lineage>
        <taxon>Viruses</taxon>
        <taxon>Duplodnaviria</taxon>
        <taxon>Heunggongvirae</taxon>
        <taxon>Uroviricota</taxon>
        <taxon>Caudoviricetes</taxon>
        <taxon>Peduoviridae</taxon>
        <taxon>Maltschvirus</taxon>
        <taxon>Maltschvirus maltsch</taxon>
    </lineage>
</organism>
<dbReference type="EMBL" id="LR797295">
    <property type="protein sequence ID" value="CAB4200676.1"/>
    <property type="molecule type" value="Genomic_DNA"/>
</dbReference>